<dbReference type="InterPro" id="IPR002327">
    <property type="entry name" value="Cyt_c_1A/1B"/>
</dbReference>
<dbReference type="GeneID" id="112468742"/>
<evidence type="ECO:0000256" key="3">
    <source>
        <dbReference type="ARBA" id="ARBA00006488"/>
    </source>
</evidence>
<sequence length="105" mass="11749">MGDAINGKKLFMKLCASCHTTEKGGKHKIGPNLHDIMGKTCGSRSIPGFNFTETLKEKAIVWDEKTLNDYLEIPKKFIPGTKMAFYGVKKAEDRRDLIAFLATLK</sequence>
<keyword evidence="11" id="KW-0679">Respiratory chain</keyword>
<reference evidence="14" key="1">
    <citation type="submission" date="2025-08" db="UniProtKB">
        <authorList>
            <consortium name="RefSeq"/>
        </authorList>
    </citation>
    <scope>IDENTIFICATION</scope>
    <source>
        <tissue evidence="14">Whole body</tissue>
    </source>
</reference>
<evidence type="ECO:0000259" key="12">
    <source>
        <dbReference type="PROSITE" id="PS51007"/>
    </source>
</evidence>
<organism evidence="13 14">
    <name type="scientific">Temnothorax curvispinosus</name>
    <dbReference type="NCBI Taxonomy" id="300111"/>
    <lineage>
        <taxon>Eukaryota</taxon>
        <taxon>Metazoa</taxon>
        <taxon>Ecdysozoa</taxon>
        <taxon>Arthropoda</taxon>
        <taxon>Hexapoda</taxon>
        <taxon>Insecta</taxon>
        <taxon>Pterygota</taxon>
        <taxon>Neoptera</taxon>
        <taxon>Endopterygota</taxon>
        <taxon>Hymenoptera</taxon>
        <taxon>Apocrita</taxon>
        <taxon>Aculeata</taxon>
        <taxon>Formicoidea</taxon>
        <taxon>Formicidae</taxon>
        <taxon>Myrmicinae</taxon>
        <taxon>Temnothorax</taxon>
    </lineage>
</organism>
<dbReference type="GO" id="GO:0020037">
    <property type="term" value="F:heme binding"/>
    <property type="evidence" value="ECO:0007669"/>
    <property type="project" value="InterPro"/>
</dbReference>
<dbReference type="PANTHER" id="PTHR11961">
    <property type="entry name" value="CYTOCHROME C"/>
    <property type="match status" value="1"/>
</dbReference>
<protein>
    <submittedName>
        <fullName evidence="14">Cytochrome c-like</fullName>
    </submittedName>
</protein>
<feature type="domain" description="Cytochrome c" evidence="12">
    <location>
        <begin position="2"/>
        <end position="105"/>
    </location>
</feature>
<dbReference type="PRINTS" id="PR00604">
    <property type="entry name" value="CYTCHRMECIAB"/>
</dbReference>
<dbReference type="InterPro" id="IPR036909">
    <property type="entry name" value="Cyt_c-like_dom_sf"/>
</dbReference>
<keyword evidence="6 9" id="KW-0479">Metal-binding</keyword>
<evidence type="ECO:0000256" key="7">
    <source>
        <dbReference type="ARBA" id="ARBA00022982"/>
    </source>
</evidence>
<dbReference type="Pfam" id="PF00034">
    <property type="entry name" value="Cytochrom_C"/>
    <property type="match status" value="1"/>
</dbReference>
<evidence type="ECO:0000313" key="14">
    <source>
        <dbReference type="RefSeq" id="XP_024893841.1"/>
    </source>
</evidence>
<comment type="similarity">
    <text evidence="3 10">Belongs to the cytochrome c family.</text>
</comment>
<comment type="function">
    <text evidence="1 11">Electron carrier protein. The oxidized form of the cytochrome c heme group can accept an electron from the heme group of the cytochrome c1 subunit of cytochrome reductase. Cytochrome c then transfers this electron to the cytochrome oxidase complex, the final protein carrier in the mitochondrial electron-transport chain.</text>
</comment>
<dbReference type="GO" id="GO:0009055">
    <property type="term" value="F:electron transfer activity"/>
    <property type="evidence" value="ECO:0007669"/>
    <property type="project" value="InterPro"/>
</dbReference>
<evidence type="ECO:0000256" key="10">
    <source>
        <dbReference type="RuleBase" id="RU004426"/>
    </source>
</evidence>
<evidence type="ECO:0000256" key="2">
    <source>
        <dbReference type="ARBA" id="ARBA00004569"/>
    </source>
</evidence>
<evidence type="ECO:0000256" key="4">
    <source>
        <dbReference type="ARBA" id="ARBA00022448"/>
    </source>
</evidence>
<dbReference type="InterPro" id="IPR009056">
    <property type="entry name" value="Cyt_c-like_dom"/>
</dbReference>
<evidence type="ECO:0000256" key="5">
    <source>
        <dbReference type="ARBA" id="ARBA00022617"/>
    </source>
</evidence>
<evidence type="ECO:0000256" key="6">
    <source>
        <dbReference type="ARBA" id="ARBA00022723"/>
    </source>
</evidence>
<evidence type="ECO:0000313" key="13">
    <source>
        <dbReference type="Proteomes" id="UP000504618"/>
    </source>
</evidence>
<dbReference type="FunFam" id="1.10.760.10:FF:000001">
    <property type="entry name" value="Cytochrome c iso-1"/>
    <property type="match status" value="1"/>
</dbReference>
<proteinExistence type="inferred from homology"/>
<dbReference type="PROSITE" id="PS51007">
    <property type="entry name" value="CYTC"/>
    <property type="match status" value="1"/>
</dbReference>
<keyword evidence="13" id="KW-1185">Reference proteome</keyword>
<dbReference type="GO" id="GO:0005758">
    <property type="term" value="C:mitochondrial intermembrane space"/>
    <property type="evidence" value="ECO:0007669"/>
    <property type="project" value="UniProtKB-SubCell"/>
</dbReference>
<dbReference type="GO" id="GO:0046872">
    <property type="term" value="F:metal ion binding"/>
    <property type="evidence" value="ECO:0007669"/>
    <property type="project" value="UniProtKB-KW"/>
</dbReference>
<dbReference type="Gene3D" id="1.10.760.10">
    <property type="entry name" value="Cytochrome c-like domain"/>
    <property type="match status" value="1"/>
</dbReference>
<name>A0A6J1RMI5_9HYME</name>
<comment type="PTM">
    <text evidence="11">Binds 1 heme group per subunit.</text>
</comment>
<accession>A0A6J1RMI5</accession>
<evidence type="ECO:0000256" key="11">
    <source>
        <dbReference type="RuleBase" id="RU004427"/>
    </source>
</evidence>
<keyword evidence="8 9" id="KW-0408">Iron</keyword>
<dbReference type="AlphaFoldDB" id="A0A6J1RMI5"/>
<keyword evidence="7 11" id="KW-0249">Electron transport</keyword>
<dbReference type="SUPFAM" id="SSF46626">
    <property type="entry name" value="Cytochrome c"/>
    <property type="match status" value="1"/>
</dbReference>
<dbReference type="Proteomes" id="UP000504618">
    <property type="component" value="Unplaced"/>
</dbReference>
<evidence type="ECO:0000256" key="1">
    <source>
        <dbReference type="ARBA" id="ARBA00002555"/>
    </source>
</evidence>
<keyword evidence="4 11" id="KW-0813">Transport</keyword>
<evidence type="ECO:0000256" key="9">
    <source>
        <dbReference type="PROSITE-ProRule" id="PRU00433"/>
    </source>
</evidence>
<dbReference type="RefSeq" id="XP_024893841.1">
    <property type="nucleotide sequence ID" value="XM_025038073.1"/>
</dbReference>
<dbReference type="OrthoDB" id="449280at2759"/>
<keyword evidence="11" id="KW-0496">Mitochondrion</keyword>
<gene>
    <name evidence="14" type="primary">LOC112468742</name>
</gene>
<evidence type="ECO:0000256" key="8">
    <source>
        <dbReference type="ARBA" id="ARBA00023004"/>
    </source>
</evidence>
<comment type="subcellular location">
    <subcellularLocation>
        <location evidence="2">Mitochondrion intermembrane space</location>
    </subcellularLocation>
</comment>
<keyword evidence="5 9" id="KW-0349">Heme</keyword>